<accession>A0A644ZG34</accession>
<evidence type="ECO:0000313" key="1">
    <source>
        <dbReference type="EMBL" id="MPM39852.1"/>
    </source>
</evidence>
<gene>
    <name evidence="1" type="ORF">SDC9_86488</name>
</gene>
<organism evidence="1">
    <name type="scientific">bioreactor metagenome</name>
    <dbReference type="NCBI Taxonomy" id="1076179"/>
    <lineage>
        <taxon>unclassified sequences</taxon>
        <taxon>metagenomes</taxon>
        <taxon>ecological metagenomes</taxon>
    </lineage>
</organism>
<evidence type="ECO:0008006" key="2">
    <source>
        <dbReference type="Google" id="ProtNLM"/>
    </source>
</evidence>
<dbReference type="EMBL" id="VSSQ01008789">
    <property type="protein sequence ID" value="MPM39852.1"/>
    <property type="molecule type" value="Genomic_DNA"/>
</dbReference>
<dbReference type="AlphaFoldDB" id="A0A644ZG34"/>
<reference evidence="1" key="1">
    <citation type="submission" date="2019-08" db="EMBL/GenBank/DDBJ databases">
        <authorList>
            <person name="Kucharzyk K."/>
            <person name="Murdoch R.W."/>
            <person name="Higgins S."/>
            <person name="Loffler F."/>
        </authorList>
    </citation>
    <scope>NUCLEOTIDE SEQUENCE</scope>
</reference>
<sequence>MRERGKVWFSPPMVGGSSLLIIFAVLCLTVLAMLSLSTAQSNDRLSRASAESVKAYYAADAQAEEILARLRRGETPDDVTVEKDGAGTLCEYAVPISQTQELSVSVRLEGADWKVLRWKAVSTADWTPDDRIEVWDGEAVMF</sequence>
<comment type="caution">
    <text evidence="1">The sequence shown here is derived from an EMBL/GenBank/DDBJ whole genome shotgun (WGS) entry which is preliminary data.</text>
</comment>
<name>A0A644ZG34_9ZZZZ</name>
<proteinExistence type="predicted"/>
<protein>
    <recommendedName>
        <fullName evidence="2">Type 4 fimbrial biogenesis protein PilX N-terminal domain-containing protein</fullName>
    </recommendedName>
</protein>